<dbReference type="AlphaFoldDB" id="R0E565"/>
<gene>
    <name evidence="2" type="ORF">OR37_03406</name>
</gene>
<dbReference type="Proteomes" id="UP000013063">
    <property type="component" value="Unassembled WGS sequence"/>
</dbReference>
<keyword evidence="3" id="KW-1185">Reference proteome</keyword>
<comment type="caution">
    <text evidence="2">The sequence shown here is derived from an EMBL/GenBank/DDBJ whole genome shotgun (WGS) entry which is preliminary data.</text>
</comment>
<dbReference type="Gene3D" id="3.30.2310.20">
    <property type="entry name" value="RelE-like"/>
    <property type="match status" value="1"/>
</dbReference>
<dbReference type="InterPro" id="IPR035093">
    <property type="entry name" value="RelE/ParE_toxin_dom_sf"/>
</dbReference>
<accession>R0E565</accession>
<evidence type="ECO:0000256" key="1">
    <source>
        <dbReference type="ARBA" id="ARBA00022649"/>
    </source>
</evidence>
<dbReference type="OrthoDB" id="7190650at2"/>
<dbReference type="RefSeq" id="WP_004622544.1">
    <property type="nucleotide sequence ID" value="NZ_APMP01000027.1"/>
</dbReference>
<dbReference type="PATRIC" id="fig|1292034.3.peg.3379"/>
<evidence type="ECO:0000313" key="3">
    <source>
        <dbReference type="Proteomes" id="UP000013063"/>
    </source>
</evidence>
<protein>
    <submittedName>
        <fullName evidence="2">Plasmid stabilization system protein</fullName>
    </submittedName>
</protein>
<keyword evidence="1" id="KW-1277">Toxin-antitoxin system</keyword>
<dbReference type="EMBL" id="APMP01000027">
    <property type="protein sequence ID" value="ENZ80688.1"/>
    <property type="molecule type" value="Genomic_DNA"/>
</dbReference>
<sequence>MRRIVFTELANNDINRLEAWLIERGAPYARGLGLELVDAIEGLMDFPERATVSRDGRYRELYISFHSNQYVIQYQVRGDLVVIARIRHSLERR</sequence>
<dbReference type="Pfam" id="PF05016">
    <property type="entry name" value="ParE_toxin"/>
    <property type="match status" value="1"/>
</dbReference>
<organism evidence="2 3">
    <name type="scientific">Caulobacter vibrioides OR37</name>
    <dbReference type="NCBI Taxonomy" id="1292034"/>
    <lineage>
        <taxon>Bacteria</taxon>
        <taxon>Pseudomonadati</taxon>
        <taxon>Pseudomonadota</taxon>
        <taxon>Alphaproteobacteria</taxon>
        <taxon>Caulobacterales</taxon>
        <taxon>Caulobacteraceae</taxon>
        <taxon>Caulobacter</taxon>
    </lineage>
</organism>
<evidence type="ECO:0000313" key="2">
    <source>
        <dbReference type="EMBL" id="ENZ80688.1"/>
    </source>
</evidence>
<dbReference type="STRING" id="1292034.OR37_03406"/>
<dbReference type="InterPro" id="IPR007712">
    <property type="entry name" value="RelE/ParE_toxin"/>
</dbReference>
<name>R0E565_CAUVI</name>
<reference evidence="2 3" key="1">
    <citation type="journal article" date="2013" name="Genome Announc.">
        <title>Draft Genome Sequence for Caulobacter sp. Strain OR37, a Bacterium Tolerant to Heavy Metals.</title>
        <authorList>
            <person name="Utturkar S.M."/>
            <person name="Bollmann A."/>
            <person name="Brzoska R.M."/>
            <person name="Klingeman D.M."/>
            <person name="Epstein S.E."/>
            <person name="Palumbo A.V."/>
            <person name="Brown S.D."/>
        </authorList>
    </citation>
    <scope>NUCLEOTIDE SEQUENCE [LARGE SCALE GENOMIC DNA]</scope>
    <source>
        <strain evidence="2 3">OR37</strain>
    </source>
</reference>
<proteinExistence type="predicted"/>